<evidence type="ECO:0000259" key="7">
    <source>
        <dbReference type="Pfam" id="PF02683"/>
    </source>
</evidence>
<feature type="transmembrane region" description="Helical" evidence="6">
    <location>
        <begin position="144"/>
        <end position="173"/>
    </location>
</feature>
<dbReference type="GO" id="GO:0016020">
    <property type="term" value="C:membrane"/>
    <property type="evidence" value="ECO:0007669"/>
    <property type="project" value="UniProtKB-SubCell"/>
</dbReference>
<evidence type="ECO:0000256" key="5">
    <source>
        <dbReference type="ARBA" id="ARBA00023136"/>
    </source>
</evidence>
<evidence type="ECO:0000256" key="6">
    <source>
        <dbReference type="SAM" id="Phobius"/>
    </source>
</evidence>
<keyword evidence="5 6" id="KW-0472">Membrane</keyword>
<dbReference type="GO" id="GO:0017004">
    <property type="term" value="P:cytochrome complex assembly"/>
    <property type="evidence" value="ECO:0007669"/>
    <property type="project" value="InterPro"/>
</dbReference>
<dbReference type="InterPro" id="IPR051790">
    <property type="entry name" value="Cytochrome_c-biogenesis_DsbD"/>
</dbReference>
<proteinExistence type="inferred from homology"/>
<feature type="transmembrane region" description="Helical" evidence="6">
    <location>
        <begin position="219"/>
        <end position="240"/>
    </location>
</feature>
<comment type="similarity">
    <text evidence="2">Belongs to the DsbD family.</text>
</comment>
<feature type="transmembrane region" description="Helical" evidence="6">
    <location>
        <begin position="185"/>
        <end position="207"/>
    </location>
</feature>
<evidence type="ECO:0000256" key="3">
    <source>
        <dbReference type="ARBA" id="ARBA00022692"/>
    </source>
</evidence>
<feature type="transmembrane region" description="Helical" evidence="6">
    <location>
        <begin position="104"/>
        <end position="123"/>
    </location>
</feature>
<dbReference type="InterPro" id="IPR003834">
    <property type="entry name" value="Cyt_c_assmbl_TM_dom"/>
</dbReference>
<dbReference type="AlphaFoldDB" id="A0A7U9H998"/>
<evidence type="ECO:0000313" key="8">
    <source>
        <dbReference type="EMBL" id="EOY45774.1"/>
    </source>
</evidence>
<evidence type="ECO:0000256" key="1">
    <source>
        <dbReference type="ARBA" id="ARBA00004141"/>
    </source>
</evidence>
<feature type="domain" description="Cytochrome C biogenesis protein transmembrane" evidence="7">
    <location>
        <begin position="17"/>
        <end position="211"/>
    </location>
</feature>
<keyword evidence="3 6" id="KW-0812">Transmembrane</keyword>
<sequence length="258" mass="26317">MTLAAGIGETVTAGPLLLALLLALAAGLLSFFSPCCLPLVPGYLSYVAGMTGATASGPTDGGSSRWRVTVGGLLFVTGFAVVFTSYGALFGGAGAALLVHQRTLTVVLGAFTVILGLLFAGVLERLPLSGLSWRPAYRPRAGLLGAPALGALFAIGWTPCIGPTLAAVLTLAADSASAGRGALLSFTYSLGLGVPFLVAAFSFSGAVRRFAFARRHARAVMRFGGALLVIVGVMQITGWWGELIASVQSLITGFELPL</sequence>
<organism evidence="8 9">
    <name type="scientific">Streptomyces lividans 1326</name>
    <dbReference type="NCBI Taxonomy" id="1200984"/>
    <lineage>
        <taxon>Bacteria</taxon>
        <taxon>Bacillati</taxon>
        <taxon>Actinomycetota</taxon>
        <taxon>Actinomycetes</taxon>
        <taxon>Kitasatosporales</taxon>
        <taxon>Streptomycetaceae</taxon>
        <taxon>Streptomyces</taxon>
    </lineage>
</organism>
<dbReference type="Pfam" id="PF02683">
    <property type="entry name" value="DsbD_TM"/>
    <property type="match status" value="1"/>
</dbReference>
<reference evidence="9" key="1">
    <citation type="journal article" date="2013" name="Genome Biol. Evol.">
        <title>The genome sequence of Streptomyces lividans 66 reveals a novel tRNA-dependent peptide biosynthetic system within a metal-related genomic island.</title>
        <authorList>
            <person name="Cruz-Morales P."/>
            <person name="Vijgenboom E."/>
            <person name="Iruegas-Bocardo F."/>
            <person name="Girard G."/>
            <person name="Yanez-Guerra L.A."/>
            <person name="Ramos-Aboites H.E."/>
            <person name="Pernodet J.L."/>
            <person name="Anne J."/>
            <person name="van Wezel G.P."/>
            <person name="Barona-Gomez F."/>
        </authorList>
    </citation>
    <scope>NUCLEOTIDE SEQUENCE [LARGE SCALE GENOMIC DNA]</scope>
    <source>
        <strain evidence="9">1326</strain>
    </source>
</reference>
<evidence type="ECO:0000313" key="9">
    <source>
        <dbReference type="Proteomes" id="UP000014062"/>
    </source>
</evidence>
<feature type="transmembrane region" description="Helical" evidence="6">
    <location>
        <begin position="73"/>
        <end position="98"/>
    </location>
</feature>
<feature type="transmembrane region" description="Helical" evidence="6">
    <location>
        <begin position="16"/>
        <end position="40"/>
    </location>
</feature>
<accession>A0A7U9H998</accession>
<name>A0A7U9H998_STRLI</name>
<dbReference type="RefSeq" id="WP_016325471.1">
    <property type="nucleotide sequence ID" value="NZ_CM001889.1"/>
</dbReference>
<evidence type="ECO:0000256" key="4">
    <source>
        <dbReference type="ARBA" id="ARBA00022989"/>
    </source>
</evidence>
<gene>
    <name evidence="8" type="ORF">SLI_1057</name>
</gene>
<evidence type="ECO:0000256" key="2">
    <source>
        <dbReference type="ARBA" id="ARBA00006143"/>
    </source>
</evidence>
<dbReference type="Proteomes" id="UP000014062">
    <property type="component" value="Chromosome"/>
</dbReference>
<comment type="subcellular location">
    <subcellularLocation>
        <location evidence="1">Membrane</location>
        <topology evidence="1">Multi-pass membrane protein</topology>
    </subcellularLocation>
</comment>
<keyword evidence="4 6" id="KW-1133">Transmembrane helix</keyword>
<dbReference type="PANTHER" id="PTHR31272:SF4">
    <property type="entry name" value="CYTOCHROME C-TYPE BIOGENESIS PROTEIN HI_1454-RELATED"/>
    <property type="match status" value="1"/>
</dbReference>
<dbReference type="PANTHER" id="PTHR31272">
    <property type="entry name" value="CYTOCHROME C-TYPE BIOGENESIS PROTEIN HI_1454-RELATED"/>
    <property type="match status" value="1"/>
</dbReference>
<protein>
    <submittedName>
        <fullName evidence="8">Cytochrome c-type biogenesis protein CcdA</fullName>
    </submittedName>
</protein>
<dbReference type="EMBL" id="CM001889">
    <property type="protein sequence ID" value="EOY45774.1"/>
    <property type="molecule type" value="Genomic_DNA"/>
</dbReference>